<evidence type="ECO:0000256" key="10">
    <source>
        <dbReference type="PIRSR" id="PIRSR001589-2"/>
    </source>
</evidence>
<evidence type="ECO:0000256" key="7">
    <source>
        <dbReference type="ARBA" id="ARBA00022962"/>
    </source>
</evidence>
<dbReference type="CDD" id="cd00712">
    <property type="entry name" value="AsnB"/>
    <property type="match status" value="1"/>
</dbReference>
<sequence length="633" mass="73125">MCGFVGCLYNQPNAQNILEEKIVEMNETITHRGPDDEGYYFNEYVNFGFRRLSIIDVPNGSQPLSYENDRYWIVFNGEIYNYVELKAELIACGHTFSTDTDTEVILALYSRIKEETAGKLRGMFSFVIWDKQEERLYGARDQFGIKPFFYSVQKDITYFASEKKSLLKALEDDELDILSLQQFLSFQYVPEPNTLTKSIKKLSPGHYFTQKPGEKMKILPYWQPKFQPSHLEDSKLIKEIQDALIESINVHMRSDVPIGAFLSGGIDSSFIVSLAKEVNPKIKTFSVGFENKGYSEIDVAKETANVLDVENISYLISSEEYKKELPRIIWHMDDPLADPAAVPLYFLSREARKHVKVALSGEGADELFGGYNIYREPQSLQPFSYIPSPLKALLKVLANGIPDGVRGKSFIERGTTPLQKRYIGNANIFNEKEKELLLVHYLSHAGNEKVTDSLYSDSILYDDVTKMQYIDIQTWLKGDILLKADKMSMANSLEVRVPFLDKHVFNVASKLTSLQKIRNGQTKFLLREAAKGIVPNHVWSRKKLGFPVPIRHWLRNELYDWAIQLIHESQTDHLFNKKKVLTLLADHVMEKRDNSRKLWSIFTFMIWHQVYVEKVYMFDNHIESKEKRTLMTT</sequence>
<dbReference type="GO" id="GO:0004066">
    <property type="term" value="F:asparagine synthase (glutamine-hydrolyzing) activity"/>
    <property type="evidence" value="ECO:0007669"/>
    <property type="project" value="UniProtKB-EC"/>
</dbReference>
<dbReference type="InterPro" id="IPR017932">
    <property type="entry name" value="GATase_2_dom"/>
</dbReference>
<evidence type="ECO:0000256" key="8">
    <source>
        <dbReference type="ARBA" id="ARBA00048741"/>
    </source>
</evidence>
<feature type="domain" description="Glutamine amidotransferase type-2" evidence="12">
    <location>
        <begin position="2"/>
        <end position="213"/>
    </location>
</feature>
<dbReference type="PIRSF" id="PIRSF001589">
    <property type="entry name" value="Asn_synthetase_glu-h"/>
    <property type="match status" value="1"/>
</dbReference>
<dbReference type="Gene3D" id="3.40.50.620">
    <property type="entry name" value="HUPs"/>
    <property type="match status" value="1"/>
</dbReference>
<dbReference type="Pfam" id="PF13537">
    <property type="entry name" value="GATase_7"/>
    <property type="match status" value="1"/>
</dbReference>
<dbReference type="GO" id="GO:0006529">
    <property type="term" value="P:asparagine biosynthetic process"/>
    <property type="evidence" value="ECO:0007669"/>
    <property type="project" value="UniProtKB-KW"/>
</dbReference>
<dbReference type="PANTHER" id="PTHR43284">
    <property type="entry name" value="ASPARAGINE SYNTHETASE (GLUTAMINE-HYDROLYZING)"/>
    <property type="match status" value="1"/>
</dbReference>
<dbReference type="InterPro" id="IPR029055">
    <property type="entry name" value="Ntn_hydrolases_N"/>
</dbReference>
<dbReference type="OrthoDB" id="9763290at2"/>
<comment type="similarity">
    <text evidence="2">Belongs to the asparagine synthetase family.</text>
</comment>
<keyword evidence="5 10" id="KW-0067">ATP-binding</keyword>
<evidence type="ECO:0000256" key="4">
    <source>
        <dbReference type="ARBA" id="ARBA00022741"/>
    </source>
</evidence>
<proteinExistence type="inferred from homology"/>
<dbReference type="RefSeq" id="WP_049684084.1">
    <property type="nucleotide sequence ID" value="NZ_LFZW01000003.1"/>
</dbReference>
<comment type="catalytic activity">
    <reaction evidence="8">
        <text>L-aspartate + L-glutamine + ATP + H2O = L-asparagine + L-glutamate + AMP + diphosphate + H(+)</text>
        <dbReference type="Rhea" id="RHEA:12228"/>
        <dbReference type="ChEBI" id="CHEBI:15377"/>
        <dbReference type="ChEBI" id="CHEBI:15378"/>
        <dbReference type="ChEBI" id="CHEBI:29985"/>
        <dbReference type="ChEBI" id="CHEBI:29991"/>
        <dbReference type="ChEBI" id="CHEBI:30616"/>
        <dbReference type="ChEBI" id="CHEBI:33019"/>
        <dbReference type="ChEBI" id="CHEBI:58048"/>
        <dbReference type="ChEBI" id="CHEBI:58359"/>
        <dbReference type="ChEBI" id="CHEBI:456215"/>
        <dbReference type="EC" id="6.3.5.4"/>
    </reaction>
</comment>
<dbReference type="InterPro" id="IPR014729">
    <property type="entry name" value="Rossmann-like_a/b/a_fold"/>
</dbReference>
<dbReference type="CDD" id="cd01991">
    <property type="entry name" value="Asn_synthase_B_C"/>
    <property type="match status" value="1"/>
</dbReference>
<dbReference type="PROSITE" id="PS51278">
    <property type="entry name" value="GATASE_TYPE_2"/>
    <property type="match status" value="1"/>
</dbReference>
<accession>A0A0K9G462</accession>
<feature type="binding site" evidence="10">
    <location>
        <position position="101"/>
    </location>
    <ligand>
        <name>L-glutamine</name>
        <dbReference type="ChEBI" id="CHEBI:58359"/>
    </ligand>
</feature>
<organism evidence="13 14">
    <name type="scientific">Peribacillus loiseleuriae</name>
    <dbReference type="NCBI Taxonomy" id="1679170"/>
    <lineage>
        <taxon>Bacteria</taxon>
        <taxon>Bacillati</taxon>
        <taxon>Bacillota</taxon>
        <taxon>Bacilli</taxon>
        <taxon>Bacillales</taxon>
        <taxon>Bacillaceae</taxon>
        <taxon>Peribacillus</taxon>
    </lineage>
</organism>
<protein>
    <recommendedName>
        <fullName evidence="3">asparagine synthase (glutamine-hydrolyzing)</fullName>
        <ecNumber evidence="3">6.3.5.4</ecNumber>
    </recommendedName>
</protein>
<evidence type="ECO:0000256" key="3">
    <source>
        <dbReference type="ARBA" id="ARBA00012737"/>
    </source>
</evidence>
<comment type="pathway">
    <text evidence="1">Amino-acid biosynthesis; L-asparagine biosynthesis; L-asparagine from L-aspartate (L-Gln route): step 1/1.</text>
</comment>
<evidence type="ECO:0000313" key="14">
    <source>
        <dbReference type="Proteomes" id="UP000037146"/>
    </source>
</evidence>
<dbReference type="NCBIfam" id="TIGR01536">
    <property type="entry name" value="asn_synth_AEB"/>
    <property type="match status" value="1"/>
</dbReference>
<evidence type="ECO:0000256" key="5">
    <source>
        <dbReference type="ARBA" id="ARBA00022840"/>
    </source>
</evidence>
<evidence type="ECO:0000256" key="11">
    <source>
        <dbReference type="PIRSR" id="PIRSR001589-3"/>
    </source>
</evidence>
<feature type="binding site" evidence="10">
    <location>
        <position position="287"/>
    </location>
    <ligand>
        <name>ATP</name>
        <dbReference type="ChEBI" id="CHEBI:30616"/>
    </ligand>
</feature>
<dbReference type="PATRIC" id="fig|1679170.3.peg.5561"/>
<keyword evidence="14" id="KW-1185">Reference proteome</keyword>
<evidence type="ECO:0000256" key="2">
    <source>
        <dbReference type="ARBA" id="ARBA00005752"/>
    </source>
</evidence>
<dbReference type="GO" id="GO:0005524">
    <property type="term" value="F:ATP binding"/>
    <property type="evidence" value="ECO:0007669"/>
    <property type="project" value="UniProtKB-KW"/>
</dbReference>
<dbReference type="Pfam" id="PF00733">
    <property type="entry name" value="Asn_synthase"/>
    <property type="match status" value="1"/>
</dbReference>
<dbReference type="STRING" id="1679170.AC625_24745"/>
<dbReference type="GO" id="GO:0005829">
    <property type="term" value="C:cytosol"/>
    <property type="evidence" value="ECO:0007669"/>
    <property type="project" value="TreeGrafter"/>
</dbReference>
<dbReference type="InterPro" id="IPR051786">
    <property type="entry name" value="ASN_synthetase/amidase"/>
</dbReference>
<gene>
    <name evidence="13" type="ORF">AC625_24745</name>
</gene>
<evidence type="ECO:0000256" key="6">
    <source>
        <dbReference type="ARBA" id="ARBA00022888"/>
    </source>
</evidence>
<name>A0A0K9G462_9BACI</name>
<dbReference type="SUPFAM" id="SSF52402">
    <property type="entry name" value="Adenine nucleotide alpha hydrolases-like"/>
    <property type="match status" value="1"/>
</dbReference>
<evidence type="ECO:0000256" key="9">
    <source>
        <dbReference type="PIRSR" id="PIRSR001589-1"/>
    </source>
</evidence>
<keyword evidence="4 10" id="KW-0547">Nucleotide-binding</keyword>
<evidence type="ECO:0000256" key="1">
    <source>
        <dbReference type="ARBA" id="ARBA00005187"/>
    </source>
</evidence>
<evidence type="ECO:0000259" key="12">
    <source>
        <dbReference type="PROSITE" id="PS51278"/>
    </source>
</evidence>
<dbReference type="AlphaFoldDB" id="A0A0K9G462"/>
<dbReference type="PANTHER" id="PTHR43284:SF1">
    <property type="entry name" value="ASPARAGINE SYNTHETASE"/>
    <property type="match status" value="1"/>
</dbReference>
<dbReference type="InterPro" id="IPR001962">
    <property type="entry name" value="Asn_synthase"/>
</dbReference>
<evidence type="ECO:0000313" key="13">
    <source>
        <dbReference type="EMBL" id="KMY41494.1"/>
    </source>
</evidence>
<dbReference type="Gene3D" id="3.60.20.10">
    <property type="entry name" value="Glutamine Phosphoribosylpyrophosphate, subunit 1, domain 1"/>
    <property type="match status" value="1"/>
</dbReference>
<feature type="active site" description="For GATase activity" evidence="9">
    <location>
        <position position="2"/>
    </location>
</feature>
<dbReference type="SUPFAM" id="SSF56235">
    <property type="entry name" value="N-terminal nucleophile aminohydrolases (Ntn hydrolases)"/>
    <property type="match status" value="1"/>
</dbReference>
<dbReference type="EMBL" id="LFZW01000003">
    <property type="protein sequence ID" value="KMY41494.1"/>
    <property type="molecule type" value="Genomic_DNA"/>
</dbReference>
<comment type="caution">
    <text evidence="13">The sequence shown here is derived from an EMBL/GenBank/DDBJ whole genome shotgun (WGS) entry which is preliminary data.</text>
</comment>
<keyword evidence="9" id="KW-0028">Amino-acid biosynthesis</keyword>
<reference evidence="14" key="1">
    <citation type="submission" date="2015-07" db="EMBL/GenBank/DDBJ databases">
        <title>Genome sequencing project for genomic taxonomy and phylogenomics of Bacillus-like bacteria.</title>
        <authorList>
            <person name="Liu B."/>
            <person name="Wang J."/>
            <person name="Zhu Y."/>
            <person name="Liu G."/>
            <person name="Chen Q."/>
            <person name="Chen Z."/>
            <person name="Lan J."/>
            <person name="Che J."/>
            <person name="Ge C."/>
            <person name="Shi H."/>
            <person name="Pan Z."/>
            <person name="Liu X."/>
        </authorList>
    </citation>
    <scope>NUCLEOTIDE SEQUENCE [LARGE SCALE GENOMIC DNA]</scope>
    <source>
        <strain evidence="14">FJAT-27997</strain>
    </source>
</reference>
<feature type="binding site" evidence="10">
    <location>
        <begin position="360"/>
        <end position="361"/>
    </location>
    <ligand>
        <name>ATP</name>
        <dbReference type="ChEBI" id="CHEBI:30616"/>
    </ligand>
</feature>
<keyword evidence="6 9" id="KW-0061">Asparagine biosynthesis</keyword>
<dbReference type="EC" id="6.3.5.4" evidence="3"/>
<dbReference type="Proteomes" id="UP000037146">
    <property type="component" value="Unassembled WGS sequence"/>
</dbReference>
<dbReference type="InterPro" id="IPR033738">
    <property type="entry name" value="AsnB_N"/>
</dbReference>
<feature type="site" description="Important for beta-aspartyl-AMP intermediate formation" evidence="11">
    <location>
        <position position="362"/>
    </location>
</feature>
<dbReference type="InterPro" id="IPR006426">
    <property type="entry name" value="Asn_synth_AEB"/>
</dbReference>
<keyword evidence="7 9" id="KW-0315">Glutamine amidotransferase</keyword>